<comment type="caution">
    <text evidence="5">The sequence shown here is derived from an EMBL/GenBank/DDBJ whole genome shotgun (WGS) entry which is preliminary data.</text>
</comment>
<name>A0A246RGX1_9ACTN</name>
<feature type="domain" description="N-acetyltransferase" evidence="4">
    <location>
        <begin position="27"/>
        <end position="176"/>
    </location>
</feature>
<evidence type="ECO:0000259" key="4">
    <source>
        <dbReference type="PROSITE" id="PS51186"/>
    </source>
</evidence>
<sequence>MVTRTTDRPAGTTSGKGRSYPSPVSEIEIRPLGFDSPVAQTLIRATMADLGVRYGGSGDETPVDHTEFVPPHGDFLVAHLDGEPVGCAGWRSHGADAAELKRMYTTPVVRGRGVARALLAAIEESARRHGRKRIILECGDRQPEAVALYTSAGYERIPNFGYYADAPGCLSFGRTL</sequence>
<keyword evidence="2" id="KW-0012">Acyltransferase</keyword>
<dbReference type="SUPFAM" id="SSF55729">
    <property type="entry name" value="Acyl-CoA N-acyltransferases (Nat)"/>
    <property type="match status" value="1"/>
</dbReference>
<gene>
    <name evidence="5" type="ORF">B5D80_23225</name>
</gene>
<dbReference type="PANTHER" id="PTHR43877:SF2">
    <property type="entry name" value="AMINOALKYLPHOSPHONATE N-ACETYLTRANSFERASE-RELATED"/>
    <property type="match status" value="1"/>
</dbReference>
<dbReference type="Gene3D" id="3.40.630.30">
    <property type="match status" value="1"/>
</dbReference>
<dbReference type="InterPro" id="IPR016181">
    <property type="entry name" value="Acyl_CoA_acyltransferase"/>
</dbReference>
<accession>A0A246RGX1</accession>
<dbReference type="EMBL" id="MZMV01000045">
    <property type="protein sequence ID" value="OWV03240.1"/>
    <property type="molecule type" value="Genomic_DNA"/>
</dbReference>
<dbReference type="InterPro" id="IPR000182">
    <property type="entry name" value="GNAT_dom"/>
</dbReference>
<evidence type="ECO:0000256" key="2">
    <source>
        <dbReference type="ARBA" id="ARBA00023315"/>
    </source>
</evidence>
<dbReference type="Pfam" id="PF00583">
    <property type="entry name" value="Acetyltransf_1"/>
    <property type="match status" value="1"/>
</dbReference>
<dbReference type="AlphaFoldDB" id="A0A246RGX1"/>
<protein>
    <submittedName>
        <fullName evidence="5">GNAT family N-acetyltransferase</fullName>
    </submittedName>
</protein>
<feature type="region of interest" description="Disordered" evidence="3">
    <location>
        <begin position="1"/>
        <end position="24"/>
    </location>
</feature>
<evidence type="ECO:0000313" key="5">
    <source>
        <dbReference type="EMBL" id="OWV03240.1"/>
    </source>
</evidence>
<dbReference type="PROSITE" id="PS51186">
    <property type="entry name" value="GNAT"/>
    <property type="match status" value="1"/>
</dbReference>
<dbReference type="Proteomes" id="UP000197174">
    <property type="component" value="Unassembled WGS sequence"/>
</dbReference>
<keyword evidence="1 5" id="KW-0808">Transferase</keyword>
<dbReference type="PANTHER" id="PTHR43877">
    <property type="entry name" value="AMINOALKYLPHOSPHONATE N-ACETYLTRANSFERASE-RELATED-RELATED"/>
    <property type="match status" value="1"/>
</dbReference>
<reference evidence="5 6" key="1">
    <citation type="submission" date="2017-03" db="EMBL/GenBank/DDBJ databases">
        <title>Whole genome sequence of Micromonospora wenchangensis, isolated from mangrove soil.</title>
        <authorList>
            <person name="Yang H."/>
        </authorList>
    </citation>
    <scope>NUCLEOTIDE SEQUENCE [LARGE SCALE GENOMIC DNA]</scope>
    <source>
        <strain evidence="5 6">CCTCC AA 2012002</strain>
    </source>
</reference>
<evidence type="ECO:0000313" key="6">
    <source>
        <dbReference type="Proteomes" id="UP000197174"/>
    </source>
</evidence>
<organism evidence="5 6">
    <name type="scientific">Micromonospora wenchangensis</name>
    <dbReference type="NCBI Taxonomy" id="1185415"/>
    <lineage>
        <taxon>Bacteria</taxon>
        <taxon>Bacillati</taxon>
        <taxon>Actinomycetota</taxon>
        <taxon>Actinomycetes</taxon>
        <taxon>Micromonosporales</taxon>
        <taxon>Micromonosporaceae</taxon>
        <taxon>Micromonospora</taxon>
    </lineage>
</organism>
<evidence type="ECO:0000256" key="3">
    <source>
        <dbReference type="SAM" id="MobiDB-lite"/>
    </source>
</evidence>
<proteinExistence type="predicted"/>
<dbReference type="GO" id="GO:0016747">
    <property type="term" value="F:acyltransferase activity, transferring groups other than amino-acyl groups"/>
    <property type="evidence" value="ECO:0007669"/>
    <property type="project" value="InterPro"/>
</dbReference>
<keyword evidence="6" id="KW-1185">Reference proteome</keyword>
<dbReference type="InterPro" id="IPR050832">
    <property type="entry name" value="Bact_Acetyltransf"/>
</dbReference>
<evidence type="ECO:0000256" key="1">
    <source>
        <dbReference type="ARBA" id="ARBA00022679"/>
    </source>
</evidence>
<dbReference type="CDD" id="cd04301">
    <property type="entry name" value="NAT_SF"/>
    <property type="match status" value="1"/>
</dbReference>